<proteinExistence type="predicted"/>
<dbReference type="EMBL" id="VSFG01000006">
    <property type="protein sequence ID" value="TYB43553.1"/>
    <property type="molecule type" value="Genomic_DNA"/>
</dbReference>
<name>A0A5D0NGS9_9ACTN</name>
<dbReference type="PANTHER" id="PTHR44154:SF1">
    <property type="entry name" value="QUINONE OXIDOREDUCTASE"/>
    <property type="match status" value="1"/>
</dbReference>
<dbReference type="CDD" id="cd05289">
    <property type="entry name" value="MDR_like_2"/>
    <property type="match status" value="1"/>
</dbReference>
<dbReference type="RefSeq" id="WP_067884660.1">
    <property type="nucleotide sequence ID" value="NZ_VSFG01000006.1"/>
</dbReference>
<dbReference type="InterPro" id="IPR011032">
    <property type="entry name" value="GroES-like_sf"/>
</dbReference>
<keyword evidence="4" id="KW-1185">Reference proteome</keyword>
<evidence type="ECO:0000313" key="3">
    <source>
        <dbReference type="EMBL" id="TYB43553.1"/>
    </source>
</evidence>
<dbReference type="AlphaFoldDB" id="A0A5D0NGS9"/>
<dbReference type="InterPro" id="IPR020843">
    <property type="entry name" value="ER"/>
</dbReference>
<feature type="domain" description="Enoyl reductase (ER)" evidence="2">
    <location>
        <begin position="10"/>
        <end position="297"/>
    </location>
</feature>
<protein>
    <submittedName>
        <fullName evidence="3">NADP-dependent oxidoreductase</fullName>
    </submittedName>
</protein>
<dbReference type="InterPro" id="IPR051603">
    <property type="entry name" value="Zinc-ADH_QOR/CCCR"/>
</dbReference>
<keyword evidence="1" id="KW-0521">NADP</keyword>
<accession>A0A5D0NGS9</accession>
<dbReference type="Pfam" id="PF13602">
    <property type="entry name" value="ADH_zinc_N_2"/>
    <property type="match status" value="1"/>
</dbReference>
<evidence type="ECO:0000259" key="2">
    <source>
        <dbReference type="SMART" id="SM00829"/>
    </source>
</evidence>
<comment type="caution">
    <text evidence="3">The sequence shown here is derived from an EMBL/GenBank/DDBJ whole genome shotgun (WGS) entry which is preliminary data.</text>
</comment>
<evidence type="ECO:0000256" key="1">
    <source>
        <dbReference type="ARBA" id="ARBA00022857"/>
    </source>
</evidence>
<dbReference type="GO" id="GO:0016491">
    <property type="term" value="F:oxidoreductase activity"/>
    <property type="evidence" value="ECO:0007669"/>
    <property type="project" value="InterPro"/>
</dbReference>
<dbReference type="Proteomes" id="UP000323380">
    <property type="component" value="Unassembled WGS sequence"/>
</dbReference>
<dbReference type="Gene3D" id="3.40.50.720">
    <property type="entry name" value="NAD(P)-binding Rossmann-like Domain"/>
    <property type="match status" value="1"/>
</dbReference>
<dbReference type="SUPFAM" id="SSF50129">
    <property type="entry name" value="GroES-like"/>
    <property type="match status" value="1"/>
</dbReference>
<evidence type="ECO:0000313" key="4">
    <source>
        <dbReference type="Proteomes" id="UP000323380"/>
    </source>
</evidence>
<dbReference type="InterPro" id="IPR013154">
    <property type="entry name" value="ADH-like_N"/>
</dbReference>
<dbReference type="SUPFAM" id="SSF51735">
    <property type="entry name" value="NAD(P)-binding Rossmann-fold domains"/>
    <property type="match status" value="1"/>
</dbReference>
<organism evidence="3 4">
    <name type="scientific">Actinomadura chibensis</name>
    <dbReference type="NCBI Taxonomy" id="392828"/>
    <lineage>
        <taxon>Bacteria</taxon>
        <taxon>Bacillati</taxon>
        <taxon>Actinomycetota</taxon>
        <taxon>Actinomycetes</taxon>
        <taxon>Streptosporangiales</taxon>
        <taxon>Thermomonosporaceae</taxon>
        <taxon>Actinomadura</taxon>
    </lineage>
</organism>
<sequence length="300" mass="30309">MKAVGFSRFGGPEVLEIVELPDPRPGPGEVRIAVRAAGVNPSDWKKRQGLMDEELPQTLGYEAAGIVDELGEAVADVAIGDRVFGLSSAGAAQAELAVLSHYAPIPPSLDFATAAALPAAVETATRALDQLGAGPGARLLVNGASGSVGGAAIQLAVARGARVIGTASPSNHDHLRSLGAEPVAYGEGMTDRVRALAPGGVDLALDVAGRGVLPELIDLAGGPGHVVTLADFAGAREHGVRFSSGDAGRAVHAIGEVGDLIESGRFAPPATRTFPLGGVAEAHRLGERGHVRGKLVLVVG</sequence>
<dbReference type="InterPro" id="IPR036291">
    <property type="entry name" value="NAD(P)-bd_dom_sf"/>
</dbReference>
<dbReference type="SMART" id="SM00829">
    <property type="entry name" value="PKS_ER"/>
    <property type="match status" value="1"/>
</dbReference>
<dbReference type="STRING" id="1220554.GCA_001552135_00399"/>
<gene>
    <name evidence="3" type="ORF">FXF69_27570</name>
</gene>
<dbReference type="Gene3D" id="3.90.180.10">
    <property type="entry name" value="Medium-chain alcohol dehydrogenases, catalytic domain"/>
    <property type="match status" value="1"/>
</dbReference>
<reference evidence="3 4" key="1">
    <citation type="submission" date="2019-08" db="EMBL/GenBank/DDBJ databases">
        <title>Actinomadura sp. nov. CYP1-5 isolated from mountain soil.</title>
        <authorList>
            <person name="Songsumanus A."/>
            <person name="Kuncharoen N."/>
            <person name="Kudo T."/>
            <person name="Yuki M."/>
            <person name="Igarashi Y."/>
            <person name="Tanasupawat S."/>
        </authorList>
    </citation>
    <scope>NUCLEOTIDE SEQUENCE [LARGE SCALE GENOMIC DNA]</scope>
    <source>
        <strain evidence="3 4">JCM 14158</strain>
    </source>
</reference>
<dbReference type="Pfam" id="PF08240">
    <property type="entry name" value="ADH_N"/>
    <property type="match status" value="1"/>
</dbReference>
<dbReference type="PANTHER" id="PTHR44154">
    <property type="entry name" value="QUINONE OXIDOREDUCTASE"/>
    <property type="match status" value="1"/>
</dbReference>